<comment type="caution">
    <text evidence="21">The sequence shown here is derived from an EMBL/GenBank/DDBJ whole genome shotgun (WGS) entry which is preliminary data.</text>
</comment>
<feature type="coiled-coil region" evidence="19">
    <location>
        <begin position="189"/>
        <end position="285"/>
    </location>
</feature>
<keyword evidence="7" id="KW-0547">Nucleotide-binding</keyword>
<proteinExistence type="inferred from homology"/>
<evidence type="ECO:0000256" key="5">
    <source>
        <dbReference type="ARBA" id="ARBA00022454"/>
    </source>
</evidence>
<name>A0A8S1GVJ3_9PELO</name>
<organism evidence="21 22">
    <name type="scientific">Caenorhabditis auriculariae</name>
    <dbReference type="NCBI Taxonomy" id="2777116"/>
    <lineage>
        <taxon>Eukaryota</taxon>
        <taxon>Metazoa</taxon>
        <taxon>Ecdysozoa</taxon>
        <taxon>Nematoda</taxon>
        <taxon>Chromadorea</taxon>
        <taxon>Rhabditida</taxon>
        <taxon>Rhabditina</taxon>
        <taxon>Rhabditomorpha</taxon>
        <taxon>Rhabditoidea</taxon>
        <taxon>Rhabditidae</taxon>
        <taxon>Peloderinae</taxon>
        <taxon>Caenorhabditis</taxon>
    </lineage>
</organism>
<evidence type="ECO:0000259" key="20">
    <source>
        <dbReference type="PROSITE" id="PS51131"/>
    </source>
</evidence>
<keyword evidence="14" id="KW-0234">DNA repair</keyword>
<dbReference type="Pfam" id="PF13476">
    <property type="entry name" value="AAA_23"/>
    <property type="match status" value="1"/>
</dbReference>
<feature type="coiled-coil region" evidence="19">
    <location>
        <begin position="837"/>
        <end position="895"/>
    </location>
</feature>
<feature type="domain" description="Zinc-hook" evidence="20">
    <location>
        <begin position="626"/>
        <end position="723"/>
    </location>
</feature>
<dbReference type="GO" id="GO:0005524">
    <property type="term" value="F:ATP binding"/>
    <property type="evidence" value="ECO:0007669"/>
    <property type="project" value="UniProtKB-KW"/>
</dbReference>
<evidence type="ECO:0000256" key="2">
    <source>
        <dbReference type="ARBA" id="ARBA00004123"/>
    </source>
</evidence>
<dbReference type="GO" id="GO:0006302">
    <property type="term" value="P:double-strand break repair"/>
    <property type="evidence" value="ECO:0007669"/>
    <property type="project" value="InterPro"/>
</dbReference>
<keyword evidence="10 18" id="KW-0862">Zinc</keyword>
<dbReference type="GO" id="GO:0070192">
    <property type="term" value="P:chromosome organization involved in meiotic cell cycle"/>
    <property type="evidence" value="ECO:0007669"/>
    <property type="project" value="TreeGrafter"/>
</dbReference>
<feature type="coiled-coil region" evidence="19">
    <location>
        <begin position="456"/>
        <end position="542"/>
    </location>
</feature>
<keyword evidence="8" id="KW-0227">DNA damage</keyword>
<evidence type="ECO:0000256" key="19">
    <source>
        <dbReference type="SAM" id="Coils"/>
    </source>
</evidence>
<evidence type="ECO:0000256" key="15">
    <source>
        <dbReference type="ARBA" id="ARBA00023242"/>
    </source>
</evidence>
<dbReference type="GO" id="GO:0051880">
    <property type="term" value="F:G-quadruplex DNA binding"/>
    <property type="evidence" value="ECO:0007669"/>
    <property type="project" value="TreeGrafter"/>
</dbReference>
<dbReference type="GO" id="GO:0016887">
    <property type="term" value="F:ATP hydrolysis activity"/>
    <property type="evidence" value="ECO:0007669"/>
    <property type="project" value="InterPro"/>
</dbReference>
<evidence type="ECO:0000256" key="4">
    <source>
        <dbReference type="ARBA" id="ARBA00009439"/>
    </source>
</evidence>
<evidence type="ECO:0000256" key="10">
    <source>
        <dbReference type="ARBA" id="ARBA00022833"/>
    </source>
</evidence>
<dbReference type="OrthoDB" id="18797at2759"/>
<dbReference type="NCBIfam" id="TIGR00606">
    <property type="entry name" value="rad50"/>
    <property type="match status" value="1"/>
</dbReference>
<evidence type="ECO:0000256" key="18">
    <source>
        <dbReference type="PROSITE-ProRule" id="PRU00471"/>
    </source>
</evidence>
<dbReference type="InterPro" id="IPR027417">
    <property type="entry name" value="P-loop_NTPase"/>
</dbReference>
<evidence type="ECO:0000256" key="16">
    <source>
        <dbReference type="ARBA" id="ARBA00023254"/>
    </source>
</evidence>
<keyword evidence="12" id="KW-0460">Magnesium</keyword>
<dbReference type="Pfam" id="PF04423">
    <property type="entry name" value="Rad50_zn_hook"/>
    <property type="match status" value="1"/>
</dbReference>
<dbReference type="GO" id="GO:0030870">
    <property type="term" value="C:Mre11 complex"/>
    <property type="evidence" value="ECO:0007669"/>
    <property type="project" value="InterPro"/>
</dbReference>
<evidence type="ECO:0000256" key="13">
    <source>
        <dbReference type="ARBA" id="ARBA00023054"/>
    </source>
</evidence>
<dbReference type="PANTHER" id="PTHR18867:SF12">
    <property type="entry name" value="DNA REPAIR PROTEIN RAD50"/>
    <property type="match status" value="1"/>
</dbReference>
<dbReference type="GO" id="GO:0003691">
    <property type="term" value="F:double-stranded telomeric DNA binding"/>
    <property type="evidence" value="ECO:0007669"/>
    <property type="project" value="TreeGrafter"/>
</dbReference>
<keyword evidence="15" id="KW-0539">Nucleus</keyword>
<dbReference type="GO" id="GO:0000794">
    <property type="term" value="C:condensed nuclear chromosome"/>
    <property type="evidence" value="ECO:0007669"/>
    <property type="project" value="TreeGrafter"/>
</dbReference>
<keyword evidence="16" id="KW-0469">Meiosis</keyword>
<evidence type="ECO:0000256" key="11">
    <source>
        <dbReference type="ARBA" id="ARBA00022840"/>
    </source>
</evidence>
<evidence type="ECO:0000313" key="21">
    <source>
        <dbReference type="EMBL" id="CAD6187061.1"/>
    </source>
</evidence>
<dbReference type="InterPro" id="IPR013134">
    <property type="entry name" value="Zn_hook_RAD50"/>
</dbReference>
<keyword evidence="9" id="KW-0378">Hydrolase</keyword>
<dbReference type="InterPro" id="IPR004584">
    <property type="entry name" value="Rad50_eukaryotes"/>
</dbReference>
<evidence type="ECO:0000256" key="7">
    <source>
        <dbReference type="ARBA" id="ARBA00022741"/>
    </source>
</evidence>
<comment type="catalytic activity">
    <reaction evidence="17">
        <text>ATP + H2O = ADP + phosphate + H(+)</text>
        <dbReference type="Rhea" id="RHEA:13065"/>
        <dbReference type="ChEBI" id="CHEBI:15377"/>
        <dbReference type="ChEBI" id="CHEBI:15378"/>
        <dbReference type="ChEBI" id="CHEBI:30616"/>
        <dbReference type="ChEBI" id="CHEBI:43474"/>
        <dbReference type="ChEBI" id="CHEBI:456216"/>
    </reaction>
</comment>
<feature type="coiled-coil region" evidence="19">
    <location>
        <begin position="314"/>
        <end position="355"/>
    </location>
</feature>
<dbReference type="Gene3D" id="3.40.50.300">
    <property type="entry name" value="P-loop containing nucleotide triphosphate hydrolases"/>
    <property type="match status" value="2"/>
</dbReference>
<evidence type="ECO:0000256" key="12">
    <source>
        <dbReference type="ARBA" id="ARBA00022842"/>
    </source>
</evidence>
<sequence length="1295" mass="148805">MAQLLRLKIRGVRSVGDNSEDCHIVTFLNPLTIINGPNGTGKTTTIESLNYITTSALPSGKLNSFIHSPDVARKSRVDGSIALEFKDVKGRVCTATKRMVATVKEGKLQCKSEEFTLKVQMPNGREHTISSKVSDFQRAMIQHMGVPPAILDHVIFCHQEESCWPLSEPKELKMRFDRIFQLTKFVKAMETMKKMKRDFDNELKVLTEKQHNAEDKLKSKFKYVLGEKHWKKKKADVQEKLNELTELIADKKFVMNDLGSKLNEMHNAERQKELKEADLRATKDQIALLRVNPYSGTEEQLLQEINEMKSSSDFRQMESENRKIQQNIEAVSRQIEQISKEKKDLEERNSRWQAAIMHRDGVLNELKFLEEKIRSSHDESPHLPVIEMLDHEISQKTRKMQECLNTAQEDLDEYQQKVDSAQTAVMKTEMELNNGLLEEKKLRSALGALDSKLKMISGATESIACLSEKMQKIEDELSNLPSLDENEMNKLIADRVDAQKKLDEINDRCSRAATFVDVEKNLATKNELLEDYIEKISDLHRKHEENWNVLYNGTTRPSPPFVNAIKDMSGKIGVSLADVENELKVAQMESQRVNIAVVQSKTERNELIEEIKATEKQIFDMCGCSPEEVENRLKEVRAELKKARKELAPIDAKTALYESWIEESTEKSCCPLCERKFHTKNSATDFANKLRNVSMSVPEERDQLSKRVLHREELEKQLSGAQIHAQNIIKLKEKEKEVKLKIEESTKEMAYSNTVVGQMQNNRDKLAYRQSVAHSLQNDASMMDLLQVSIDKLRLEISDLKNTLRKRNQGETYSELKKFRELQEEYVKSLHSQGEKMQVLSNKRNSLLAQFNALREQRVSLGENAAQSTHLQEERNSKMAELRSSKEKIADLELQLPVVSKKLELETLERNQRNEDRRVLESELMAEINDLQSILTKYEDLKKKYDTIPDHSDEMARNRKTVEKISNDLVVANKRKMELEMKANDVAGSQTKRRTLDDQLTRMHLEAKIERVQEELRSLATQGASLREVQDSYSKAKSEVEKAEVEVGRRNGILEEINVKLQEAHENLQLKDCVNAEKVYRNICIESCIINESAKDLEKYMRCLDSSLISFHSEKMTAINEIIDDLWRKVYKGMDIETIKIRSKNAETGVRNKAYDYSVVMIVEGGIEVEMRGRCSAGQKMLASLLIRIALADVFGGLCSIIALDEPTTNLDTTKVEHMAEMLNELIAARRNEDEDGVVHGRQFQMIVITHDERLVNKLTLANKPDYIYILGKNHRGLSFIRRQLPDRTYESDKS</sequence>
<keyword evidence="11" id="KW-0067">ATP-binding</keyword>
<dbReference type="Proteomes" id="UP000835052">
    <property type="component" value="Unassembled WGS sequence"/>
</dbReference>
<keyword evidence="5" id="KW-0158">Chromosome</keyword>
<dbReference type="SUPFAM" id="SSF52540">
    <property type="entry name" value="P-loop containing nucleoside triphosphate hydrolases"/>
    <property type="match status" value="1"/>
</dbReference>
<dbReference type="PROSITE" id="PS51131">
    <property type="entry name" value="ZN_HOOK"/>
    <property type="match status" value="1"/>
</dbReference>
<keyword evidence="6 18" id="KW-0479">Metal-binding</keyword>
<comment type="similarity">
    <text evidence="4">Belongs to the SMC family. RAD50 subfamily.</text>
</comment>
<feature type="coiled-coil region" evidence="19">
    <location>
        <begin position="576"/>
        <end position="653"/>
    </location>
</feature>
<evidence type="ECO:0000256" key="1">
    <source>
        <dbReference type="ARBA" id="ARBA00001947"/>
    </source>
</evidence>
<evidence type="ECO:0000256" key="14">
    <source>
        <dbReference type="ARBA" id="ARBA00023204"/>
    </source>
</evidence>
<feature type="coiled-coil region" evidence="19">
    <location>
        <begin position="962"/>
        <end position="1046"/>
    </location>
</feature>
<dbReference type="EMBL" id="CAJGYM010000005">
    <property type="protein sequence ID" value="CAD6187061.1"/>
    <property type="molecule type" value="Genomic_DNA"/>
</dbReference>
<protein>
    <recommendedName>
        <fullName evidence="20">Zinc-hook domain-containing protein</fullName>
    </recommendedName>
</protein>
<dbReference type="InterPro" id="IPR038729">
    <property type="entry name" value="Rad50/SbcC_AAA"/>
</dbReference>
<feature type="binding site" evidence="18">
    <location>
        <position position="673"/>
    </location>
    <ligand>
        <name>Zn(2+)</name>
        <dbReference type="ChEBI" id="CHEBI:29105"/>
    </ligand>
</feature>
<accession>A0A8S1GVJ3</accession>
<gene>
    <name evidence="21" type="ORF">CAUJ_LOCUS2980</name>
</gene>
<dbReference type="GO" id="GO:0046872">
    <property type="term" value="F:metal ion binding"/>
    <property type="evidence" value="ECO:0007669"/>
    <property type="project" value="UniProtKB-UniRule"/>
</dbReference>
<evidence type="ECO:0000256" key="9">
    <source>
        <dbReference type="ARBA" id="ARBA00022801"/>
    </source>
</evidence>
<reference evidence="21" key="1">
    <citation type="submission" date="2020-10" db="EMBL/GenBank/DDBJ databases">
        <authorList>
            <person name="Kikuchi T."/>
        </authorList>
    </citation>
    <scope>NUCLEOTIDE SEQUENCE</scope>
    <source>
        <strain evidence="21">NKZ352</strain>
    </source>
</reference>
<dbReference type="GO" id="GO:0000722">
    <property type="term" value="P:telomere maintenance via recombination"/>
    <property type="evidence" value="ECO:0007669"/>
    <property type="project" value="TreeGrafter"/>
</dbReference>
<feature type="coiled-coil region" evidence="19">
    <location>
        <begin position="397"/>
        <end position="431"/>
    </location>
</feature>
<keyword evidence="13 19" id="KW-0175">Coiled coil</keyword>
<evidence type="ECO:0000256" key="3">
    <source>
        <dbReference type="ARBA" id="ARBA00004286"/>
    </source>
</evidence>
<keyword evidence="22" id="KW-1185">Reference proteome</keyword>
<evidence type="ECO:0000256" key="8">
    <source>
        <dbReference type="ARBA" id="ARBA00022763"/>
    </source>
</evidence>
<dbReference type="GO" id="GO:0007004">
    <property type="term" value="P:telomere maintenance via telomerase"/>
    <property type="evidence" value="ECO:0007669"/>
    <property type="project" value="TreeGrafter"/>
</dbReference>
<comment type="subcellular location">
    <subcellularLocation>
        <location evidence="3">Chromosome</location>
    </subcellularLocation>
    <subcellularLocation>
        <location evidence="2">Nucleus</location>
    </subcellularLocation>
</comment>
<evidence type="ECO:0000256" key="17">
    <source>
        <dbReference type="ARBA" id="ARBA00049360"/>
    </source>
</evidence>
<comment type="cofactor">
    <cofactor evidence="1">
        <name>Zn(2+)</name>
        <dbReference type="ChEBI" id="CHEBI:29105"/>
    </cofactor>
</comment>
<evidence type="ECO:0000313" key="22">
    <source>
        <dbReference type="Proteomes" id="UP000835052"/>
    </source>
</evidence>
<dbReference type="PANTHER" id="PTHR18867">
    <property type="entry name" value="RAD50"/>
    <property type="match status" value="1"/>
</dbReference>
<dbReference type="GO" id="GO:0043047">
    <property type="term" value="F:single-stranded telomeric DNA binding"/>
    <property type="evidence" value="ECO:0007669"/>
    <property type="project" value="TreeGrafter"/>
</dbReference>
<evidence type="ECO:0000256" key="6">
    <source>
        <dbReference type="ARBA" id="ARBA00022723"/>
    </source>
</evidence>
<feature type="binding site" evidence="18">
    <location>
        <position position="670"/>
    </location>
    <ligand>
        <name>Zn(2+)</name>
        <dbReference type="ChEBI" id="CHEBI:29105"/>
    </ligand>
</feature>